<feature type="transmembrane region" description="Helical" evidence="1">
    <location>
        <begin position="360"/>
        <end position="378"/>
    </location>
</feature>
<evidence type="ECO:0000313" key="3">
    <source>
        <dbReference type="Proteomes" id="UP000034683"/>
    </source>
</evidence>
<dbReference type="AlphaFoldDB" id="A0A0G0D4X6"/>
<name>A0A0G0D4X6_9BACT</name>
<evidence type="ECO:0008006" key="4">
    <source>
        <dbReference type="Google" id="ProtNLM"/>
    </source>
</evidence>
<feature type="transmembrane region" description="Helical" evidence="1">
    <location>
        <begin position="318"/>
        <end position="339"/>
    </location>
</feature>
<proteinExistence type="predicted"/>
<sequence>MKSNIFKKIITITYLAIFLFGLFFPFNQSFAETTLTTTALKSTSVTLNAKGLGLSSKITFEVGVTDPTHTPKYFKSQKTTSDIKGNASSSFSGLSPGGKYVGMAIEGETIKYIMASVAFTTPSSNKNTENNLTISTDKSDPQTGKVNLKIGETVKVIATNTTITQIGGEIVSFSSLGNDTGLNPKTCTMPGPSRVQSCFVNYSSLIEGTFTLKANATLNGTLYEPSIPITIKDCIDPKQVLVKGICKDTVILTLNCVLPQKLNADKTACIQDTDTTYTPLAPLPGLGDTIQTDPGCKFDEKGNIIPGSCTNPCPFGNYLNIIIKLVIGIAAVLAMVMIVMGGIEYMTSDLISSKEAGKDTIRNAILGLLIALGAYLILNTINPQLLSVCLDKLPMATIVIEPESAREYRLSQTQTTDTKFKKTSYYDKIKTISTTNNIPNCLLQVAIQRESSGIPNQVGHDENVPFVGVPSRKTFINSGIKYDKTTFTPNNDLITKNSFKNNDSNSSIDWRFSHSVGLFGVTFGPNHGGSTGAQEILNDVNKDIEAAVKIMKRAYESCGKNIEKTFRMYHSGSCDGGKNNPKAFVNKETPLRVSLYDQCITQNN</sequence>
<dbReference type="Proteomes" id="UP000034683">
    <property type="component" value="Unassembled WGS sequence"/>
</dbReference>
<gene>
    <name evidence="2" type="ORF">UR92_C0006G0009</name>
</gene>
<dbReference type="EMBL" id="LBRA01000006">
    <property type="protein sequence ID" value="KKP88368.1"/>
    <property type="molecule type" value="Genomic_DNA"/>
</dbReference>
<reference evidence="2 3" key="1">
    <citation type="journal article" date="2015" name="Nature">
        <title>rRNA introns, odd ribosomes, and small enigmatic genomes across a large radiation of phyla.</title>
        <authorList>
            <person name="Brown C.T."/>
            <person name="Hug L.A."/>
            <person name="Thomas B.C."/>
            <person name="Sharon I."/>
            <person name="Castelle C.J."/>
            <person name="Singh A."/>
            <person name="Wilkins M.J."/>
            <person name="Williams K.H."/>
            <person name="Banfield J.F."/>
        </authorList>
    </citation>
    <scope>NUCLEOTIDE SEQUENCE [LARGE SCALE GENOMIC DNA]</scope>
</reference>
<organism evidence="2 3">
    <name type="scientific">Candidatus Nomurabacteria bacterium GW2011_GWA2_35_80</name>
    <dbReference type="NCBI Taxonomy" id="1618733"/>
    <lineage>
        <taxon>Bacteria</taxon>
        <taxon>Candidatus Nomuraibacteriota</taxon>
    </lineage>
</organism>
<protein>
    <recommendedName>
        <fullName evidence="4">Transglycosylase SLT domain-containing protein</fullName>
    </recommendedName>
</protein>
<evidence type="ECO:0000256" key="1">
    <source>
        <dbReference type="SAM" id="Phobius"/>
    </source>
</evidence>
<dbReference type="Pfam" id="PF18895">
    <property type="entry name" value="T4SS_pilin"/>
    <property type="match status" value="1"/>
</dbReference>
<keyword evidence="1" id="KW-0812">Transmembrane</keyword>
<comment type="caution">
    <text evidence="2">The sequence shown here is derived from an EMBL/GenBank/DDBJ whole genome shotgun (WGS) entry which is preliminary data.</text>
</comment>
<keyword evidence="1" id="KW-0472">Membrane</keyword>
<keyword evidence="1" id="KW-1133">Transmembrane helix</keyword>
<accession>A0A0G0D4X6</accession>
<evidence type="ECO:0000313" key="2">
    <source>
        <dbReference type="EMBL" id="KKP88368.1"/>
    </source>
</evidence>
<dbReference type="InterPro" id="IPR043993">
    <property type="entry name" value="T4SS_pilin"/>
</dbReference>